<evidence type="ECO:0000313" key="2">
    <source>
        <dbReference type="Proteomes" id="UP000316500"/>
    </source>
</evidence>
<sequence>MPPRQTPAQKLSAKLLLGGAWAPVTSTIGFINRPLDEAALEWRVWAQGRPEEWGGQGVGVTEHHGKLKELLEKLLPLDGGSRWLLLETTNPEWTAVMDSSRQGANLHAALHMHFPDARGISTIEVEDVPKNLKRIPIEIARGRWGSRHLTVHDKDGLKRFLSLTDFEPWKFNQNGEPYDFEDTSKYEEPKITDRFTHEMLVEYCRQLGLEPFEDDF</sequence>
<dbReference type="AlphaFoldDB" id="A0A558H8M1"/>
<dbReference type="RefSeq" id="WP_144648531.1">
    <property type="nucleotide sequence ID" value="NZ_VNFK01000003.1"/>
</dbReference>
<dbReference type="EMBL" id="VNFK01000003">
    <property type="protein sequence ID" value="TVU65464.1"/>
    <property type="molecule type" value="Genomic_DNA"/>
</dbReference>
<reference evidence="1 2" key="1">
    <citation type="submission" date="2019-07" db="EMBL/GenBank/DDBJ databases">
        <title>Diversity of Bacteria from Kongsfjorden, Arctic.</title>
        <authorList>
            <person name="Yu Y."/>
        </authorList>
    </citation>
    <scope>NUCLEOTIDE SEQUENCE [LARGE SCALE GENOMIC DNA]</scope>
    <source>
        <strain evidence="1 2">SM1928</strain>
    </source>
</reference>
<organism evidence="1 2">
    <name type="scientific">Paenarthrobacter nitroguajacolicus</name>
    <name type="common">Arthrobacter nitroguajacolicus</name>
    <dbReference type="NCBI Taxonomy" id="211146"/>
    <lineage>
        <taxon>Bacteria</taxon>
        <taxon>Bacillati</taxon>
        <taxon>Actinomycetota</taxon>
        <taxon>Actinomycetes</taxon>
        <taxon>Micrococcales</taxon>
        <taxon>Micrococcaceae</taxon>
        <taxon>Paenarthrobacter</taxon>
    </lineage>
</organism>
<name>A0A558H8M1_PAENT</name>
<evidence type="ECO:0000313" key="1">
    <source>
        <dbReference type="EMBL" id="TVU65464.1"/>
    </source>
</evidence>
<accession>A0A558H8M1</accession>
<dbReference type="OrthoDB" id="8610356at2"/>
<protein>
    <submittedName>
        <fullName evidence="1">Uncharacterized protein</fullName>
    </submittedName>
</protein>
<dbReference type="Proteomes" id="UP000316500">
    <property type="component" value="Unassembled WGS sequence"/>
</dbReference>
<comment type="caution">
    <text evidence="1">The sequence shown here is derived from an EMBL/GenBank/DDBJ whole genome shotgun (WGS) entry which is preliminary data.</text>
</comment>
<gene>
    <name evidence="1" type="ORF">FQP90_04460</name>
</gene>
<proteinExistence type="predicted"/>